<dbReference type="Proteomes" id="UP000003987">
    <property type="component" value="Unassembled WGS sequence"/>
</dbReference>
<dbReference type="Gene3D" id="2.60.40.4300">
    <property type="match status" value="1"/>
</dbReference>
<dbReference type="Pfam" id="PF04650">
    <property type="entry name" value="YSIRK_signal"/>
    <property type="match status" value="1"/>
</dbReference>
<sequence length="715" mass="77507">MATQNKQKPKQLFRQQPHYGLRKLSIGVASVLLSTSFYLGVTAHAATSDNGVTSPVTQKPQSESSSDASASSVILSNPTPDDSPTPTQKVVSKQIVFKYNNPDTGKTDTVATQQVNGHSGEIKMVTDTGADESIKLAIPTNWELSGEYNGHFADQLNFSNNAPLEVFLKHQTKDTLLTSTKNLTITVNGLPDHYQNSVYNWDFSNNQQSLVGSGHQLVLPIEIEVTKSIDLVTNEIYYSSPAYIIDGYKLLYSAGSPGLTGLPVEIPWGYVATISTSSSDVTHSYSDAGLFAIKGTLVTLVNVSQYDFLDYQFDSQKLTDYAQAMNSFLNGGLDNEPKSKVIFIGLQGYQDGNSVNPLDQFVDENLTINVKPIELTKDYYFVDQDGKPVGNGTPQSFKGTMDSTVIVHPKLPAGWELVDPAQANFDYSFSFPYELSNKKDDSSGLKLHKTVLNSEPLLIQIRHKITQSSETTTITRPITVHFPNGTIIDATQSLTLSRPLSIDEVTNKPTSKGVWSTGSFDQYDAPVIPGYTATQNAAATNVTINSSFSPIDISYLPNKQTGKISYLDHGQEVGSTPLFGKTDELVAINPVIPDGYTIIPGQTIPTSIQATADGIPTVVIQVQHPTPAVTDHSTNPEMPKTTLVTSDPTISNTTQSDIQKRNNEVATKLTTTPSNHHQSQLPQTGTNDNQVIIGLALAGLASVLGLTGIQRRKDN</sequence>
<feature type="compositionally biased region" description="Polar residues" evidence="5">
    <location>
        <begin position="631"/>
        <end position="657"/>
    </location>
</feature>
<evidence type="ECO:0000256" key="3">
    <source>
        <dbReference type="ARBA" id="ARBA00022729"/>
    </source>
</evidence>
<keyword evidence="4" id="KW-0572">Peptidoglycan-anchor</keyword>
<dbReference type="InterPro" id="IPR041495">
    <property type="entry name" value="Mub_B2"/>
</dbReference>
<keyword evidence="9" id="KW-1185">Reference proteome</keyword>
<name>C7XTU6_9LACO</name>
<evidence type="ECO:0000313" key="8">
    <source>
        <dbReference type="EMBL" id="EEU30707.1"/>
    </source>
</evidence>
<feature type="region of interest" description="Disordered" evidence="5">
    <location>
        <begin position="48"/>
        <end position="89"/>
    </location>
</feature>
<keyword evidence="6" id="KW-0812">Transmembrane</keyword>
<proteinExistence type="predicted"/>
<feature type="transmembrane region" description="Helical" evidence="6">
    <location>
        <begin position="21"/>
        <end position="41"/>
    </location>
</feature>
<dbReference type="PROSITE" id="PS50847">
    <property type="entry name" value="GRAM_POS_ANCHORING"/>
    <property type="match status" value="1"/>
</dbReference>
<evidence type="ECO:0000259" key="7">
    <source>
        <dbReference type="PROSITE" id="PS50847"/>
    </source>
</evidence>
<accession>C7XTU6</accession>
<dbReference type="STRING" id="575594.HMPREF0501_00112"/>
<feature type="compositionally biased region" description="Low complexity" evidence="5">
    <location>
        <begin position="62"/>
        <end position="87"/>
    </location>
</feature>
<dbReference type="OrthoDB" id="2252212at2"/>
<organism evidence="8 9">
    <name type="scientific">Limosilactobacillus coleohominis 101-4-CHN</name>
    <dbReference type="NCBI Taxonomy" id="575594"/>
    <lineage>
        <taxon>Bacteria</taxon>
        <taxon>Bacillati</taxon>
        <taxon>Bacillota</taxon>
        <taxon>Bacilli</taxon>
        <taxon>Lactobacillales</taxon>
        <taxon>Lactobacillaceae</taxon>
        <taxon>Limosilactobacillus</taxon>
    </lineage>
</organism>
<keyword evidence="6" id="KW-0472">Membrane</keyword>
<dbReference type="eggNOG" id="COG3266">
    <property type="taxonomic scope" value="Bacteria"/>
</dbReference>
<dbReference type="Gene3D" id="3.10.20.320">
    <property type="entry name" value="Putative peptidoglycan bound protein (lpxtg motif)"/>
    <property type="match status" value="1"/>
</dbReference>
<dbReference type="AlphaFoldDB" id="C7XTU6"/>
<keyword evidence="3" id="KW-0732">Signal</keyword>
<protein>
    <submittedName>
        <fullName evidence="8">Gram-positive signal peptide protein, YSIRK family</fullName>
    </submittedName>
</protein>
<evidence type="ECO:0000256" key="4">
    <source>
        <dbReference type="ARBA" id="ARBA00023088"/>
    </source>
</evidence>
<dbReference type="Pfam" id="PF17966">
    <property type="entry name" value="Muc_B2"/>
    <property type="match status" value="1"/>
</dbReference>
<reference evidence="8 9" key="1">
    <citation type="submission" date="2009-06" db="EMBL/GenBank/DDBJ databases">
        <title>The Genome Sequence of Lactobacillus coleohominis strain 101-4-CHN.</title>
        <authorList>
            <consortium name="The Broad Institute Genome Sequencing Platform"/>
            <person name="Ward D."/>
            <person name="Young S.K."/>
            <person name="Zeng Q."/>
            <person name="Koehrsen M."/>
            <person name="Alvarado L."/>
            <person name="Berlin A."/>
            <person name="Borenstein D."/>
            <person name="Chen Z."/>
            <person name="Engels R."/>
            <person name="Freedman E."/>
            <person name="Gellesch M."/>
            <person name="Goldberg J."/>
            <person name="Griggs A."/>
            <person name="Gujja S."/>
            <person name="Heiman D."/>
            <person name="Hepburn T."/>
            <person name="Howarth C."/>
            <person name="Jen D."/>
            <person name="Larson L."/>
            <person name="Lewis B."/>
            <person name="Mehta T."/>
            <person name="Park D."/>
            <person name="Pearson M."/>
            <person name="Roberts A."/>
            <person name="Saif S."/>
            <person name="Shea T."/>
            <person name="Shenoy N."/>
            <person name="Sisk P."/>
            <person name="Stolte C."/>
            <person name="Sykes S."/>
            <person name="Walk T."/>
            <person name="White J."/>
            <person name="Yandava C."/>
            <person name="Liu Y."/>
            <person name="Xu Q."/>
            <person name="Lander E."/>
            <person name="Nusbaum C."/>
            <person name="Galagan J."/>
            <person name="Birren B."/>
        </authorList>
    </citation>
    <scope>NUCLEOTIDE SEQUENCE [LARGE SCALE GENOMIC DNA]</scope>
    <source>
        <strain evidence="8 9">101-4-CHN</strain>
    </source>
</reference>
<keyword evidence="2" id="KW-0964">Secreted</keyword>
<evidence type="ECO:0000256" key="1">
    <source>
        <dbReference type="ARBA" id="ARBA00022512"/>
    </source>
</evidence>
<gene>
    <name evidence="8" type="ORF">HMPREF0501_00112</name>
</gene>
<evidence type="ECO:0000256" key="6">
    <source>
        <dbReference type="SAM" id="Phobius"/>
    </source>
</evidence>
<feature type="domain" description="Gram-positive cocci surface proteins LPxTG" evidence="7">
    <location>
        <begin position="681"/>
        <end position="715"/>
    </location>
</feature>
<evidence type="ECO:0000313" key="9">
    <source>
        <dbReference type="Proteomes" id="UP000003987"/>
    </source>
</evidence>
<dbReference type="InterPro" id="IPR005877">
    <property type="entry name" value="YSIRK_signal_dom"/>
</dbReference>
<feature type="region of interest" description="Disordered" evidence="5">
    <location>
        <begin position="627"/>
        <end position="661"/>
    </location>
</feature>
<evidence type="ECO:0000256" key="5">
    <source>
        <dbReference type="SAM" id="MobiDB-lite"/>
    </source>
</evidence>
<dbReference type="NCBIfam" id="TIGR01168">
    <property type="entry name" value="YSIRK_signal"/>
    <property type="match status" value="1"/>
</dbReference>
<dbReference type="Pfam" id="PF00746">
    <property type="entry name" value="Gram_pos_anchor"/>
    <property type="match status" value="1"/>
</dbReference>
<dbReference type="NCBIfam" id="TIGR01167">
    <property type="entry name" value="LPXTG_anchor"/>
    <property type="match status" value="1"/>
</dbReference>
<dbReference type="InterPro" id="IPR019931">
    <property type="entry name" value="LPXTG_anchor"/>
</dbReference>
<keyword evidence="1" id="KW-0134">Cell wall</keyword>
<dbReference type="RefSeq" id="WP_006915851.1">
    <property type="nucleotide sequence ID" value="NZ_GG698802.1"/>
</dbReference>
<dbReference type="HOGENOM" id="CLU_386255_0_0_9"/>
<evidence type="ECO:0000256" key="2">
    <source>
        <dbReference type="ARBA" id="ARBA00022525"/>
    </source>
</evidence>
<keyword evidence="6" id="KW-1133">Transmembrane helix</keyword>
<feature type="compositionally biased region" description="Polar residues" evidence="5">
    <location>
        <begin position="48"/>
        <end position="61"/>
    </location>
</feature>
<dbReference type="EMBL" id="GG698802">
    <property type="protein sequence ID" value="EEU30707.1"/>
    <property type="molecule type" value="Genomic_DNA"/>
</dbReference>